<gene>
    <name evidence="3" type="ORF">J8A68_000620</name>
</gene>
<keyword evidence="1" id="KW-0175">Coiled coil</keyword>
<feature type="coiled-coil region" evidence="1">
    <location>
        <begin position="3"/>
        <end position="34"/>
    </location>
</feature>
<dbReference type="AlphaFoldDB" id="A0A8J5V160"/>
<feature type="compositionally biased region" description="Low complexity" evidence="2">
    <location>
        <begin position="128"/>
        <end position="147"/>
    </location>
</feature>
<evidence type="ECO:0008006" key="5">
    <source>
        <dbReference type="Google" id="ProtNLM"/>
    </source>
</evidence>
<dbReference type="Pfam" id="PF16588">
    <property type="entry name" value="zf-C2H2_10"/>
    <property type="match status" value="1"/>
</dbReference>
<reference evidence="3 4" key="1">
    <citation type="journal article" date="2021" name="DNA Res.">
        <title>Genome analysis of Candida subhashii reveals its hybrid nature and dual mitochondrial genome conformations.</title>
        <authorList>
            <person name="Mixao V."/>
            <person name="Hegedusova E."/>
            <person name="Saus E."/>
            <person name="Pryszcz L.P."/>
            <person name="Cillingova A."/>
            <person name="Nosek J."/>
            <person name="Gabaldon T."/>
        </authorList>
    </citation>
    <scope>NUCLEOTIDE SEQUENCE [LARGE SCALE GENOMIC DNA]</scope>
    <source>
        <strain evidence="3 4">CBS 10753</strain>
    </source>
</reference>
<organism evidence="3 4">
    <name type="scientific">[Candida] subhashii</name>
    <dbReference type="NCBI Taxonomy" id="561895"/>
    <lineage>
        <taxon>Eukaryota</taxon>
        <taxon>Fungi</taxon>
        <taxon>Dikarya</taxon>
        <taxon>Ascomycota</taxon>
        <taxon>Saccharomycotina</taxon>
        <taxon>Pichiomycetes</taxon>
        <taxon>Debaryomycetaceae</taxon>
        <taxon>Spathaspora</taxon>
    </lineage>
</organism>
<evidence type="ECO:0000256" key="2">
    <source>
        <dbReference type="SAM" id="MobiDB-lite"/>
    </source>
</evidence>
<comment type="caution">
    <text evidence="3">The sequence shown here is derived from an EMBL/GenBank/DDBJ whole genome shotgun (WGS) entry which is preliminary data.</text>
</comment>
<dbReference type="Proteomes" id="UP000694255">
    <property type="component" value="Unassembled WGS sequence"/>
</dbReference>
<dbReference type="RefSeq" id="XP_049266027.1">
    <property type="nucleotide sequence ID" value="XM_049410316.1"/>
</dbReference>
<evidence type="ECO:0000313" key="3">
    <source>
        <dbReference type="EMBL" id="KAG7665795.1"/>
    </source>
</evidence>
<feature type="region of interest" description="Disordered" evidence="2">
    <location>
        <begin position="112"/>
        <end position="148"/>
    </location>
</feature>
<sequence length="180" mass="20757">MSIVELSNTVDKLARVINQKNQELEELKKGYDEKLYLINNYVRRLESVITDHCGDDDDDDDDDEFREINDEKLIHTLSNDINCPNCNHKVWNNKESEFILLPKSQVKYLVRGKSTSESNQPETERIHSYTQQTSSSSTRSFPQQQSKSKNKSKVICSFCKEPGHTRAKCLTRLNTPATTN</sequence>
<accession>A0A8J5V160</accession>
<dbReference type="EMBL" id="JAGSYN010000046">
    <property type="protein sequence ID" value="KAG7665795.1"/>
    <property type="molecule type" value="Genomic_DNA"/>
</dbReference>
<proteinExistence type="predicted"/>
<keyword evidence="4" id="KW-1185">Reference proteome</keyword>
<name>A0A8J5V160_9ASCO</name>
<dbReference type="OrthoDB" id="4069967at2759"/>
<dbReference type="GeneID" id="73467421"/>
<protein>
    <recommendedName>
        <fullName evidence="5">CCHC-type domain-containing protein</fullName>
    </recommendedName>
</protein>
<evidence type="ECO:0000313" key="4">
    <source>
        <dbReference type="Proteomes" id="UP000694255"/>
    </source>
</evidence>
<evidence type="ECO:0000256" key="1">
    <source>
        <dbReference type="SAM" id="Coils"/>
    </source>
</evidence>